<dbReference type="InterPro" id="IPR027417">
    <property type="entry name" value="P-loop_NTPase"/>
</dbReference>
<comment type="caution">
    <text evidence="2">The sequence shown here is derived from an EMBL/GenBank/DDBJ whole genome shotgun (WGS) entry which is preliminary data.</text>
</comment>
<dbReference type="Pfam" id="PF00004">
    <property type="entry name" value="AAA"/>
    <property type="match status" value="1"/>
</dbReference>
<dbReference type="EMBL" id="SNRW01025227">
    <property type="protein sequence ID" value="KAA6361668.1"/>
    <property type="molecule type" value="Genomic_DNA"/>
</dbReference>
<dbReference type="PANTHER" id="PTHR23074:SF83">
    <property type="entry name" value="VACUOLAR PROTEIN SORTING-ASSOCIATED PROTEIN 4A"/>
    <property type="match status" value="1"/>
</dbReference>
<dbReference type="SUPFAM" id="SSF52540">
    <property type="entry name" value="P-loop containing nucleoside triphosphate hydrolases"/>
    <property type="match status" value="1"/>
</dbReference>
<dbReference type="InterPro" id="IPR003593">
    <property type="entry name" value="AAA+_ATPase"/>
</dbReference>
<sequence>PGTGKSVLAKAVATEVDAQFFSISAADITSKWIGVGEKNVKELFVQAREKDNSIIFIDEIDSIAGTRGSEGKSESSKNILTQLLVQLEGVGNDNSKVLFLAATNTPWSLDSAILRRLQKRVYIPLPDPVARETLFRLKLGDTPHNLTQIDFKILAQKADSYSGSDISNVVQDALMQPVRVLQKTMKFKKVQVEEIIPEEKDQKDAKKEE</sequence>
<evidence type="ECO:0000313" key="2">
    <source>
        <dbReference type="EMBL" id="KAA6361668.1"/>
    </source>
</evidence>
<dbReference type="AlphaFoldDB" id="A0A5J4TU01"/>
<dbReference type="SMART" id="SM00382">
    <property type="entry name" value="AAA"/>
    <property type="match status" value="1"/>
</dbReference>
<dbReference type="InterPro" id="IPR041569">
    <property type="entry name" value="AAA_lid_3"/>
</dbReference>
<dbReference type="PANTHER" id="PTHR23074">
    <property type="entry name" value="AAA DOMAIN-CONTAINING"/>
    <property type="match status" value="1"/>
</dbReference>
<dbReference type="GO" id="GO:0016197">
    <property type="term" value="P:endosomal transport"/>
    <property type="evidence" value="ECO:0007669"/>
    <property type="project" value="TreeGrafter"/>
</dbReference>
<feature type="domain" description="AAA+ ATPase" evidence="1">
    <location>
        <begin position="1"/>
        <end position="127"/>
    </location>
</feature>
<feature type="non-terminal residue" evidence="2">
    <location>
        <position position="209"/>
    </location>
</feature>
<evidence type="ECO:0000259" key="1">
    <source>
        <dbReference type="SMART" id="SM00382"/>
    </source>
</evidence>
<organism evidence="2 3">
    <name type="scientific">Streblomastix strix</name>
    <dbReference type="NCBI Taxonomy" id="222440"/>
    <lineage>
        <taxon>Eukaryota</taxon>
        <taxon>Metamonada</taxon>
        <taxon>Preaxostyla</taxon>
        <taxon>Oxymonadida</taxon>
        <taxon>Streblomastigidae</taxon>
        <taxon>Streblomastix</taxon>
    </lineage>
</organism>
<dbReference type="Proteomes" id="UP000324800">
    <property type="component" value="Unassembled WGS sequence"/>
</dbReference>
<protein>
    <submittedName>
        <fullName evidence="2">Putative Vacuolar protein sorting-associated protein 4</fullName>
    </submittedName>
</protein>
<dbReference type="GO" id="GO:0016887">
    <property type="term" value="F:ATP hydrolysis activity"/>
    <property type="evidence" value="ECO:0007669"/>
    <property type="project" value="InterPro"/>
</dbReference>
<proteinExistence type="predicted"/>
<dbReference type="InterPro" id="IPR050304">
    <property type="entry name" value="MT-severing_AAA_ATPase"/>
</dbReference>
<name>A0A5J4TU01_9EUKA</name>
<reference evidence="2 3" key="1">
    <citation type="submission" date="2019-03" db="EMBL/GenBank/DDBJ databases">
        <title>Single cell metagenomics reveals metabolic interactions within the superorganism composed of flagellate Streblomastix strix and complex community of Bacteroidetes bacteria on its surface.</title>
        <authorList>
            <person name="Treitli S.C."/>
            <person name="Kolisko M."/>
            <person name="Husnik F."/>
            <person name="Keeling P."/>
            <person name="Hampl V."/>
        </authorList>
    </citation>
    <scope>NUCLEOTIDE SEQUENCE [LARGE SCALE GENOMIC DNA]</scope>
    <source>
        <strain evidence="2">ST1C</strain>
    </source>
</reference>
<dbReference type="Gene3D" id="3.40.50.300">
    <property type="entry name" value="P-loop containing nucleotide triphosphate hydrolases"/>
    <property type="match status" value="1"/>
</dbReference>
<dbReference type="InterPro" id="IPR003959">
    <property type="entry name" value="ATPase_AAA_core"/>
</dbReference>
<accession>A0A5J4TU01</accession>
<dbReference type="OrthoDB" id="29072at2759"/>
<evidence type="ECO:0000313" key="3">
    <source>
        <dbReference type="Proteomes" id="UP000324800"/>
    </source>
</evidence>
<gene>
    <name evidence="2" type="ORF">EZS28_042805</name>
</gene>
<dbReference type="Pfam" id="PF17862">
    <property type="entry name" value="AAA_lid_3"/>
    <property type="match status" value="1"/>
</dbReference>
<dbReference type="GO" id="GO:0007033">
    <property type="term" value="P:vacuole organization"/>
    <property type="evidence" value="ECO:0007669"/>
    <property type="project" value="TreeGrafter"/>
</dbReference>
<dbReference type="Gene3D" id="1.10.8.60">
    <property type="match status" value="1"/>
</dbReference>
<feature type="non-terminal residue" evidence="2">
    <location>
        <position position="1"/>
    </location>
</feature>
<dbReference type="GO" id="GO:0005524">
    <property type="term" value="F:ATP binding"/>
    <property type="evidence" value="ECO:0007669"/>
    <property type="project" value="InterPro"/>
</dbReference>